<dbReference type="InterPro" id="IPR000086">
    <property type="entry name" value="NUDIX_hydrolase_dom"/>
</dbReference>
<evidence type="ECO:0000256" key="1">
    <source>
        <dbReference type="SAM" id="MobiDB-lite"/>
    </source>
</evidence>
<evidence type="ECO:0000313" key="4">
    <source>
        <dbReference type="Proteomes" id="UP000886653"/>
    </source>
</evidence>
<dbReference type="Proteomes" id="UP000886653">
    <property type="component" value="Unassembled WGS sequence"/>
</dbReference>
<feature type="domain" description="Nudix hydrolase" evidence="2">
    <location>
        <begin position="430"/>
        <end position="489"/>
    </location>
</feature>
<evidence type="ECO:0000259" key="2">
    <source>
        <dbReference type="Pfam" id="PF00293"/>
    </source>
</evidence>
<dbReference type="EMBL" id="MU167319">
    <property type="protein sequence ID" value="KAG0143457.1"/>
    <property type="molecule type" value="Genomic_DNA"/>
</dbReference>
<dbReference type="Gene3D" id="3.90.79.10">
    <property type="entry name" value="Nucleoside Triphosphate Pyrophosphohydrolase"/>
    <property type="match status" value="1"/>
</dbReference>
<dbReference type="InterPro" id="IPR015797">
    <property type="entry name" value="NUDIX_hydrolase-like_dom_sf"/>
</dbReference>
<organism evidence="3 4">
    <name type="scientific">Cronartium quercuum f. sp. fusiforme G11</name>
    <dbReference type="NCBI Taxonomy" id="708437"/>
    <lineage>
        <taxon>Eukaryota</taxon>
        <taxon>Fungi</taxon>
        <taxon>Dikarya</taxon>
        <taxon>Basidiomycota</taxon>
        <taxon>Pucciniomycotina</taxon>
        <taxon>Pucciniomycetes</taxon>
        <taxon>Pucciniales</taxon>
        <taxon>Coleosporiaceae</taxon>
        <taxon>Cronartium</taxon>
    </lineage>
</organism>
<proteinExistence type="predicted"/>
<accession>A0A9P6ND91</accession>
<name>A0A9P6ND91_9BASI</name>
<dbReference type="Pfam" id="PF00293">
    <property type="entry name" value="NUDIX"/>
    <property type="match status" value="1"/>
</dbReference>
<gene>
    <name evidence="3" type="ORF">CROQUDRAFT_184725</name>
</gene>
<evidence type="ECO:0000313" key="3">
    <source>
        <dbReference type="EMBL" id="KAG0143457.1"/>
    </source>
</evidence>
<dbReference type="AlphaFoldDB" id="A0A9P6ND91"/>
<keyword evidence="4" id="KW-1185">Reference proteome</keyword>
<feature type="region of interest" description="Disordered" evidence="1">
    <location>
        <begin position="465"/>
        <end position="493"/>
    </location>
</feature>
<reference evidence="3" key="1">
    <citation type="submission" date="2013-11" db="EMBL/GenBank/DDBJ databases">
        <title>Genome sequence of the fusiform rust pathogen reveals effectors for host alternation and coevolution with pine.</title>
        <authorList>
            <consortium name="DOE Joint Genome Institute"/>
            <person name="Smith K."/>
            <person name="Pendleton A."/>
            <person name="Kubisiak T."/>
            <person name="Anderson C."/>
            <person name="Salamov A."/>
            <person name="Aerts A."/>
            <person name="Riley R."/>
            <person name="Clum A."/>
            <person name="Lindquist E."/>
            <person name="Ence D."/>
            <person name="Campbell M."/>
            <person name="Kronenberg Z."/>
            <person name="Feau N."/>
            <person name="Dhillon B."/>
            <person name="Hamelin R."/>
            <person name="Burleigh J."/>
            <person name="Smith J."/>
            <person name="Yandell M."/>
            <person name="Nelson C."/>
            <person name="Grigoriev I."/>
            <person name="Davis J."/>
        </authorList>
    </citation>
    <scope>NUCLEOTIDE SEQUENCE</scope>
    <source>
        <strain evidence="3">G11</strain>
    </source>
</reference>
<dbReference type="OrthoDB" id="10249920at2759"/>
<sequence>MRPQLVVYVTLAWMVASRSTIPRETSKRLMKRFHDAELLPEAKAVTEPFAESITKEAGVSLDLNPGTFNTGSDELEPKLIFPTVTQTTTLQKEKQLAYKQATIEKQGMGEMNWEYVEHIYRDPSGIDRASGLVIHKAENEGGNSYVPLVLQYRGVFNEWILEPQEWLHESTGKQGHSVKNGQEADGATSSEVFYKSGTQAIDAGASSATAKIYLGIKTLGADYKPAATEHNPSDTTRVLHVPTHLLEQFVEEWGSRGQKIDSSLSNIVAGMKLYPKVEELYIETGFQKLLHQKSTGGQTALEFVSQSNKLLSEILEHLSVNKKEVPEESSILAKKTVLGELVSENRGGEHFEASNPATKPERSIPVSIERKVIRGGRFLHFMQAKLMGKDEEILEYLDYYERAKKDKIGIDSVSGLVIQNIEREIPYIPLVVQHRPPHATWLLELPAGLREANESPRDAFIREHLEETGEGKPGKTTTLDSKGQSGGTDPEPRSNLIYESGFQVKDPAIGSATATTYLGLNKLAADYKPEGTKHEAAETMIVVNVPAHLFEQFVEDWGAKGLKLDAGLSNIAAGMKLYSKVQELQHGTRTEGAEIEALEEVFNSHQGLSDLLKNQLNRIPAHQDEGSISEKPAGN</sequence>
<comment type="caution">
    <text evidence="3">The sequence shown here is derived from an EMBL/GenBank/DDBJ whole genome shotgun (WGS) entry which is preliminary data.</text>
</comment>
<dbReference type="SUPFAM" id="SSF55811">
    <property type="entry name" value="Nudix"/>
    <property type="match status" value="1"/>
</dbReference>
<protein>
    <recommendedName>
        <fullName evidence="2">Nudix hydrolase domain-containing protein</fullName>
    </recommendedName>
</protein>